<gene>
    <name evidence="2" type="ORF">Bhyg_08392</name>
</gene>
<protein>
    <submittedName>
        <fullName evidence="2">Uncharacterized protein</fullName>
    </submittedName>
</protein>
<proteinExistence type="predicted"/>
<dbReference type="EMBL" id="WJQU01000002">
    <property type="protein sequence ID" value="KAJ6643431.1"/>
    <property type="molecule type" value="Genomic_DNA"/>
</dbReference>
<dbReference type="AlphaFoldDB" id="A0A9Q0N5W3"/>
<evidence type="ECO:0000256" key="1">
    <source>
        <dbReference type="SAM" id="Phobius"/>
    </source>
</evidence>
<name>A0A9Q0N5W3_9DIPT</name>
<sequence>MEEVVEDVNKNEETLADIGVIKFSIFFAFVYFFVKLIIAIVNIIVSYWFIRGVTSC</sequence>
<keyword evidence="1" id="KW-0472">Membrane</keyword>
<feature type="transmembrane region" description="Helical" evidence="1">
    <location>
        <begin position="25"/>
        <end position="50"/>
    </location>
</feature>
<keyword evidence="1" id="KW-1133">Transmembrane helix</keyword>
<keyword evidence="3" id="KW-1185">Reference proteome</keyword>
<evidence type="ECO:0000313" key="3">
    <source>
        <dbReference type="Proteomes" id="UP001151699"/>
    </source>
</evidence>
<evidence type="ECO:0000313" key="2">
    <source>
        <dbReference type="EMBL" id="KAJ6643431.1"/>
    </source>
</evidence>
<comment type="caution">
    <text evidence="2">The sequence shown here is derived from an EMBL/GenBank/DDBJ whole genome shotgun (WGS) entry which is preliminary data.</text>
</comment>
<dbReference type="Proteomes" id="UP001151699">
    <property type="component" value="Chromosome B"/>
</dbReference>
<organism evidence="2 3">
    <name type="scientific">Pseudolycoriella hygida</name>
    <dbReference type="NCBI Taxonomy" id="35572"/>
    <lineage>
        <taxon>Eukaryota</taxon>
        <taxon>Metazoa</taxon>
        <taxon>Ecdysozoa</taxon>
        <taxon>Arthropoda</taxon>
        <taxon>Hexapoda</taxon>
        <taxon>Insecta</taxon>
        <taxon>Pterygota</taxon>
        <taxon>Neoptera</taxon>
        <taxon>Endopterygota</taxon>
        <taxon>Diptera</taxon>
        <taxon>Nematocera</taxon>
        <taxon>Sciaroidea</taxon>
        <taxon>Sciaridae</taxon>
        <taxon>Pseudolycoriella</taxon>
    </lineage>
</organism>
<reference evidence="2" key="1">
    <citation type="submission" date="2022-07" db="EMBL/GenBank/DDBJ databases">
        <authorList>
            <person name="Trinca V."/>
            <person name="Uliana J.V.C."/>
            <person name="Torres T.T."/>
            <person name="Ward R.J."/>
            <person name="Monesi N."/>
        </authorList>
    </citation>
    <scope>NUCLEOTIDE SEQUENCE</scope>
    <source>
        <strain evidence="2">HSMRA1968</strain>
        <tissue evidence="2">Whole embryos</tissue>
    </source>
</reference>
<keyword evidence="1" id="KW-0812">Transmembrane</keyword>
<accession>A0A9Q0N5W3</accession>